<name>A0AAD9QX92_ACRCE</name>
<protein>
    <submittedName>
        <fullName evidence="2">Uncharacterized protein</fullName>
    </submittedName>
</protein>
<comment type="caution">
    <text evidence="2">The sequence shown here is derived from an EMBL/GenBank/DDBJ whole genome shotgun (WGS) entry which is preliminary data.</text>
</comment>
<feature type="compositionally biased region" description="Polar residues" evidence="1">
    <location>
        <begin position="221"/>
        <end position="230"/>
    </location>
</feature>
<gene>
    <name evidence="2" type="ORF">P5673_005980</name>
</gene>
<dbReference type="AlphaFoldDB" id="A0AAD9QX92"/>
<feature type="compositionally biased region" description="Acidic residues" evidence="1">
    <location>
        <begin position="110"/>
        <end position="121"/>
    </location>
</feature>
<keyword evidence="3" id="KW-1185">Reference proteome</keyword>
<evidence type="ECO:0000313" key="2">
    <source>
        <dbReference type="EMBL" id="KAK2569094.1"/>
    </source>
</evidence>
<feature type="compositionally biased region" description="Low complexity" evidence="1">
    <location>
        <begin position="138"/>
        <end position="150"/>
    </location>
</feature>
<reference evidence="2" key="1">
    <citation type="journal article" date="2023" name="G3 (Bethesda)">
        <title>Whole genome assembly and annotation of the endangered Caribbean coral Acropora cervicornis.</title>
        <authorList>
            <person name="Selwyn J.D."/>
            <person name="Vollmer S.V."/>
        </authorList>
    </citation>
    <scope>NUCLEOTIDE SEQUENCE</scope>
    <source>
        <strain evidence="2">K2</strain>
    </source>
</reference>
<evidence type="ECO:0000256" key="1">
    <source>
        <dbReference type="SAM" id="MobiDB-lite"/>
    </source>
</evidence>
<reference evidence="2" key="2">
    <citation type="journal article" date="2023" name="Science">
        <title>Genomic signatures of disease resistance in endangered staghorn corals.</title>
        <authorList>
            <person name="Vollmer S.V."/>
            <person name="Selwyn J.D."/>
            <person name="Despard B.A."/>
            <person name="Roesel C.L."/>
        </authorList>
    </citation>
    <scope>NUCLEOTIDE SEQUENCE</scope>
    <source>
        <strain evidence="2">K2</strain>
    </source>
</reference>
<accession>A0AAD9QX92</accession>
<sequence>MSLGRRSDRVRKKVDYAKFCEDEDRNDFQDGVIPPPLKKIKSTVPVKSKAKQKHEEAKSISKQSGAVKRKERLSRDEKLYQKELEAALKASIIESQQSSADNESSSTANNDEEDISDEEDRVESKRKKARLLPSSDVTKTSNLKKNTNTLEEVEDEEEGDEPELDQEESGLDSEEMSNAGSFSDLGDDSDFDEARAKKKVKGRGRGKPTSSPTKLGVKPRTSVTGCGSNV</sequence>
<proteinExistence type="predicted"/>
<dbReference type="Proteomes" id="UP001249851">
    <property type="component" value="Unassembled WGS sequence"/>
</dbReference>
<feature type="compositionally biased region" description="Acidic residues" evidence="1">
    <location>
        <begin position="151"/>
        <end position="175"/>
    </location>
</feature>
<feature type="compositionally biased region" description="Low complexity" evidence="1">
    <location>
        <begin position="94"/>
        <end position="109"/>
    </location>
</feature>
<feature type="region of interest" description="Disordered" evidence="1">
    <location>
        <begin position="93"/>
        <end position="230"/>
    </location>
</feature>
<feature type="compositionally biased region" description="Basic residues" evidence="1">
    <location>
        <begin position="196"/>
        <end position="206"/>
    </location>
</feature>
<evidence type="ECO:0000313" key="3">
    <source>
        <dbReference type="Proteomes" id="UP001249851"/>
    </source>
</evidence>
<organism evidence="2 3">
    <name type="scientific">Acropora cervicornis</name>
    <name type="common">Staghorn coral</name>
    <dbReference type="NCBI Taxonomy" id="6130"/>
    <lineage>
        <taxon>Eukaryota</taxon>
        <taxon>Metazoa</taxon>
        <taxon>Cnidaria</taxon>
        <taxon>Anthozoa</taxon>
        <taxon>Hexacorallia</taxon>
        <taxon>Scleractinia</taxon>
        <taxon>Astrocoeniina</taxon>
        <taxon>Acroporidae</taxon>
        <taxon>Acropora</taxon>
    </lineage>
</organism>
<dbReference type="EMBL" id="JARQWQ010000010">
    <property type="protein sequence ID" value="KAK2569094.1"/>
    <property type="molecule type" value="Genomic_DNA"/>
</dbReference>
<feature type="region of interest" description="Disordered" evidence="1">
    <location>
        <begin position="24"/>
        <end position="75"/>
    </location>
</feature>